<dbReference type="AlphaFoldDB" id="A0A0A0B6K3"/>
<dbReference type="Gene3D" id="3.30.110.40">
    <property type="entry name" value="TusA-like domain"/>
    <property type="match status" value="1"/>
</dbReference>
<dbReference type="EMBL" id="AXNT01000106">
    <property type="protein sequence ID" value="KGM01434.1"/>
    <property type="molecule type" value="Genomic_DNA"/>
</dbReference>
<comment type="caution">
    <text evidence="4">The sequence shown here is derived from an EMBL/GenBank/DDBJ whole genome shotgun (WGS) entry which is preliminary data.</text>
</comment>
<accession>A0A0A0B6K3</accession>
<dbReference type="STRING" id="1408250.Q760_01150"/>
<dbReference type="CDD" id="cd00291">
    <property type="entry name" value="SirA_YedF_YeeD"/>
    <property type="match status" value="1"/>
</dbReference>
<dbReference type="PANTHER" id="PTHR33279">
    <property type="entry name" value="SULFUR CARRIER PROTEIN YEDF-RELATED"/>
    <property type="match status" value="1"/>
</dbReference>
<evidence type="ECO:0000313" key="5">
    <source>
        <dbReference type="Proteomes" id="UP000029833"/>
    </source>
</evidence>
<dbReference type="InterPro" id="IPR001455">
    <property type="entry name" value="TusA-like"/>
</dbReference>
<dbReference type="PANTHER" id="PTHR33279:SF6">
    <property type="entry name" value="SULFUR CARRIER PROTEIN YEDF-RELATED"/>
    <property type="match status" value="1"/>
</dbReference>
<organism evidence="4 5">
    <name type="scientific">Cellulomonas cellasea DSM 20118</name>
    <dbReference type="NCBI Taxonomy" id="1408250"/>
    <lineage>
        <taxon>Bacteria</taxon>
        <taxon>Bacillati</taxon>
        <taxon>Actinomycetota</taxon>
        <taxon>Actinomycetes</taxon>
        <taxon>Micrococcales</taxon>
        <taxon>Cellulomonadaceae</taxon>
        <taxon>Cellulomonas</taxon>
    </lineage>
</organism>
<sequence>MGGGGLLGDPGDDRPEDDRPDGDGPRTHGRQDVDGPHTHGRPEGVVVDARGLRCPLPVIRLARAARDAVPGAVLTVVSTDPAARHDVPAWARLRGHTVVASREEPDGALAISVRVGTTA</sequence>
<reference evidence="4 5" key="1">
    <citation type="submission" date="2013-10" db="EMBL/GenBank/DDBJ databases">
        <authorList>
            <person name="Wang G."/>
            <person name="Zhuang W."/>
        </authorList>
    </citation>
    <scope>NUCLEOTIDE SEQUENCE [LARGE SCALE GENOMIC DNA]</scope>
    <source>
        <strain evidence="4 5">DSM 20118</strain>
    </source>
</reference>
<gene>
    <name evidence="4" type="ORF">Q760_01150</name>
</gene>
<feature type="region of interest" description="Disordered" evidence="2">
    <location>
        <begin position="1"/>
        <end position="45"/>
    </location>
</feature>
<evidence type="ECO:0000256" key="2">
    <source>
        <dbReference type="SAM" id="MobiDB-lite"/>
    </source>
</evidence>
<evidence type="ECO:0000259" key="3">
    <source>
        <dbReference type="PROSITE" id="PS01148"/>
    </source>
</evidence>
<evidence type="ECO:0000313" key="4">
    <source>
        <dbReference type="EMBL" id="KGM01434.1"/>
    </source>
</evidence>
<evidence type="ECO:0000256" key="1">
    <source>
        <dbReference type="ARBA" id="ARBA00008984"/>
    </source>
</evidence>
<name>A0A0A0B6K3_9CELL</name>
<dbReference type="Pfam" id="PF01206">
    <property type="entry name" value="TusA"/>
    <property type="match status" value="1"/>
</dbReference>
<dbReference type="RefSeq" id="WP_307722745.1">
    <property type="nucleotide sequence ID" value="NZ_AXNT01000106.1"/>
</dbReference>
<dbReference type="SUPFAM" id="SSF64307">
    <property type="entry name" value="SirA-like"/>
    <property type="match status" value="1"/>
</dbReference>
<dbReference type="Proteomes" id="UP000029833">
    <property type="component" value="Unassembled WGS sequence"/>
</dbReference>
<feature type="compositionally biased region" description="Basic and acidic residues" evidence="2">
    <location>
        <begin position="11"/>
        <end position="42"/>
    </location>
</feature>
<comment type="similarity">
    <text evidence="1">Belongs to the sulfur carrier protein TusA family.</text>
</comment>
<proteinExistence type="inferred from homology"/>
<dbReference type="PROSITE" id="PS01148">
    <property type="entry name" value="UPF0033"/>
    <property type="match status" value="1"/>
</dbReference>
<feature type="domain" description="UPF0033" evidence="3">
    <location>
        <begin position="47"/>
        <end position="71"/>
    </location>
</feature>
<protein>
    <recommendedName>
        <fullName evidence="3">UPF0033 domain-containing protein</fullName>
    </recommendedName>
</protein>
<keyword evidence="5" id="KW-1185">Reference proteome</keyword>
<dbReference type="InterPro" id="IPR036868">
    <property type="entry name" value="TusA-like_sf"/>
</dbReference>